<evidence type="ECO:0000256" key="3">
    <source>
        <dbReference type="ARBA" id="ARBA00005254"/>
    </source>
</evidence>
<dbReference type="SUPFAM" id="SSF51735">
    <property type="entry name" value="NAD(P)-binding Rossmann-fold domains"/>
    <property type="match status" value="1"/>
</dbReference>
<evidence type="ECO:0000256" key="1">
    <source>
        <dbReference type="ARBA" id="ARBA00004275"/>
    </source>
</evidence>
<evidence type="ECO:0000256" key="5">
    <source>
        <dbReference type="ARBA" id="ARBA00022832"/>
    </source>
</evidence>
<reference evidence="15 16" key="1">
    <citation type="submission" date="2017-04" db="EMBL/GenBank/DDBJ databases">
        <title>Novel microbial lineages endemic to geothermal iron-oxide mats fill important gaps in the evolutionary history of Archaea.</title>
        <authorList>
            <person name="Jay Z.J."/>
            <person name="Beam J.P."/>
            <person name="Dlakic M."/>
            <person name="Rusch D.B."/>
            <person name="Kozubal M.A."/>
            <person name="Inskeep W.P."/>
        </authorList>
    </citation>
    <scope>NUCLEOTIDE SEQUENCE [LARGE SCALE GENOMIC DNA]</scope>
    <source>
        <strain evidence="15">OSP_D</strain>
    </source>
</reference>
<dbReference type="GO" id="GO:0070403">
    <property type="term" value="F:NAD+ binding"/>
    <property type="evidence" value="ECO:0007669"/>
    <property type="project" value="InterPro"/>
</dbReference>
<accession>A0A2R6AXZ9</accession>
<dbReference type="Gene3D" id="3.40.50.720">
    <property type="entry name" value="NAD(P)-binding Rossmann-like Domain"/>
    <property type="match status" value="1"/>
</dbReference>
<name>A0A2R6AXZ9_9ARCH</name>
<feature type="domain" description="3-hydroxyacyl-CoA dehydrogenase NAD binding" evidence="14">
    <location>
        <begin position="10"/>
        <end position="189"/>
    </location>
</feature>
<comment type="subcellular location">
    <subcellularLocation>
        <location evidence="1">Peroxisome</location>
    </subcellularLocation>
</comment>
<evidence type="ECO:0000256" key="7">
    <source>
        <dbReference type="ARBA" id="ARBA00023027"/>
    </source>
</evidence>
<keyword evidence="10" id="KW-0413">Isomerase</keyword>
<dbReference type="FunFam" id="3.40.50.720:FF:000009">
    <property type="entry name" value="Fatty oxidation complex, alpha subunit"/>
    <property type="match status" value="1"/>
</dbReference>
<feature type="domain" description="3-hydroxyacyl-CoA dehydrogenase C-terminal" evidence="13">
    <location>
        <begin position="192"/>
        <end position="285"/>
    </location>
</feature>
<gene>
    <name evidence="15" type="ORF">B9Q03_04740</name>
</gene>
<evidence type="ECO:0000313" key="15">
    <source>
        <dbReference type="EMBL" id="PSN91244.1"/>
    </source>
</evidence>
<keyword evidence="11" id="KW-0456">Lyase</keyword>
<evidence type="ECO:0000256" key="9">
    <source>
        <dbReference type="ARBA" id="ARBA00023140"/>
    </source>
</evidence>
<protein>
    <submittedName>
        <fullName evidence="15">3-hydroxyacyl-CoA dehydrogenase</fullName>
    </submittedName>
</protein>
<evidence type="ECO:0000256" key="10">
    <source>
        <dbReference type="ARBA" id="ARBA00023235"/>
    </source>
</evidence>
<dbReference type="PANTHER" id="PTHR23309">
    <property type="entry name" value="3-HYDROXYACYL-COA DEHYROGENASE"/>
    <property type="match status" value="1"/>
</dbReference>
<dbReference type="InterPro" id="IPR006108">
    <property type="entry name" value="3HC_DH_C"/>
</dbReference>
<keyword evidence="5" id="KW-0276">Fatty acid metabolism</keyword>
<evidence type="ECO:0000259" key="13">
    <source>
        <dbReference type="Pfam" id="PF00725"/>
    </source>
</evidence>
<dbReference type="InterPro" id="IPR013328">
    <property type="entry name" value="6PGD_dom2"/>
</dbReference>
<dbReference type="InterPro" id="IPR036291">
    <property type="entry name" value="NAD(P)-bd_dom_sf"/>
</dbReference>
<evidence type="ECO:0000256" key="11">
    <source>
        <dbReference type="ARBA" id="ARBA00023239"/>
    </source>
</evidence>
<dbReference type="InterPro" id="IPR014748">
    <property type="entry name" value="Enoyl-CoA_hydra_C"/>
</dbReference>
<keyword evidence="8" id="KW-0443">Lipid metabolism</keyword>
<dbReference type="GO" id="GO:0004300">
    <property type="term" value="F:enoyl-CoA hydratase activity"/>
    <property type="evidence" value="ECO:0007669"/>
    <property type="project" value="UniProtKB-ARBA"/>
</dbReference>
<dbReference type="InterPro" id="IPR029045">
    <property type="entry name" value="ClpP/crotonase-like_dom_sf"/>
</dbReference>
<keyword evidence="9" id="KW-0576">Peroxisome</keyword>
<dbReference type="GO" id="GO:0016853">
    <property type="term" value="F:isomerase activity"/>
    <property type="evidence" value="ECO:0007669"/>
    <property type="project" value="UniProtKB-KW"/>
</dbReference>
<evidence type="ECO:0000256" key="6">
    <source>
        <dbReference type="ARBA" id="ARBA00023002"/>
    </source>
</evidence>
<comment type="subunit">
    <text evidence="4">Monomer.</text>
</comment>
<dbReference type="FunFam" id="1.10.12.10:FF:000001">
    <property type="entry name" value="Probable enoyl-CoA hydratase, mitochondrial"/>
    <property type="match status" value="1"/>
</dbReference>
<dbReference type="GO" id="GO:0006635">
    <property type="term" value="P:fatty acid beta-oxidation"/>
    <property type="evidence" value="ECO:0007669"/>
    <property type="project" value="UniProtKB-UniPathway"/>
</dbReference>
<comment type="caution">
    <text evidence="15">The sequence shown here is derived from an EMBL/GenBank/DDBJ whole genome shotgun (WGS) entry which is preliminary data.</text>
</comment>
<proteinExistence type="inferred from homology"/>
<organism evidence="15 16">
    <name type="scientific">Candidatus Marsarchaeota G2 archaeon OSP_D</name>
    <dbReference type="NCBI Taxonomy" id="1978157"/>
    <lineage>
        <taxon>Archaea</taxon>
        <taxon>Candidatus Marsarchaeota</taxon>
        <taxon>Candidatus Marsarchaeota group 2</taxon>
    </lineage>
</organism>
<dbReference type="PANTHER" id="PTHR23309:SF49">
    <property type="entry name" value="PEROXISOMAL BIFUNCTIONAL ENZYME"/>
    <property type="match status" value="1"/>
</dbReference>
<evidence type="ECO:0000256" key="2">
    <source>
        <dbReference type="ARBA" id="ARBA00005005"/>
    </source>
</evidence>
<comment type="pathway">
    <text evidence="2">Lipid metabolism; fatty acid beta-oxidation.</text>
</comment>
<keyword evidence="6" id="KW-0560">Oxidoreductase</keyword>
<feature type="domain" description="3-hydroxyacyl-CoA dehydrogenase C-terminal" evidence="13">
    <location>
        <begin position="308"/>
        <end position="375"/>
    </location>
</feature>
<dbReference type="AlphaFoldDB" id="A0A2R6AXZ9"/>
<dbReference type="SUPFAM" id="SSF52096">
    <property type="entry name" value="ClpP/crotonase"/>
    <property type="match status" value="1"/>
</dbReference>
<evidence type="ECO:0000256" key="8">
    <source>
        <dbReference type="ARBA" id="ARBA00023098"/>
    </source>
</evidence>
<evidence type="ECO:0000313" key="16">
    <source>
        <dbReference type="Proteomes" id="UP000240322"/>
    </source>
</evidence>
<dbReference type="InterPro" id="IPR001753">
    <property type="entry name" value="Enoyl-CoA_hydra/iso"/>
</dbReference>
<dbReference type="InterPro" id="IPR006176">
    <property type="entry name" value="3-OHacyl-CoA_DH_NAD-bd"/>
</dbReference>
<dbReference type="Gene3D" id="1.10.12.10">
    <property type="entry name" value="Lyase 2-enoyl-coa Hydratase, Chain A, domain 2"/>
    <property type="match status" value="1"/>
</dbReference>
<keyword evidence="7" id="KW-0520">NAD</keyword>
<dbReference type="Gene3D" id="1.10.1040.10">
    <property type="entry name" value="N-(1-d-carboxylethyl)-l-norvaline Dehydrogenase, domain 2"/>
    <property type="match status" value="2"/>
</dbReference>
<dbReference type="EMBL" id="NEXE01000031">
    <property type="protein sequence ID" value="PSN91244.1"/>
    <property type="molecule type" value="Genomic_DNA"/>
</dbReference>
<dbReference type="SUPFAM" id="SSF48179">
    <property type="entry name" value="6-phosphogluconate dehydrogenase C-terminal domain-like"/>
    <property type="match status" value="2"/>
</dbReference>
<dbReference type="Pfam" id="PF00378">
    <property type="entry name" value="ECH_1"/>
    <property type="match status" value="1"/>
</dbReference>
<dbReference type="Gene3D" id="3.90.226.10">
    <property type="entry name" value="2-enoyl-CoA Hydratase, Chain A, domain 1"/>
    <property type="match status" value="1"/>
</dbReference>
<dbReference type="Pfam" id="PF02737">
    <property type="entry name" value="3HCDH_N"/>
    <property type="match status" value="1"/>
</dbReference>
<dbReference type="Pfam" id="PF00725">
    <property type="entry name" value="3HCDH"/>
    <property type="match status" value="2"/>
</dbReference>
<dbReference type="UniPathway" id="UPA00659"/>
<evidence type="ECO:0000256" key="12">
    <source>
        <dbReference type="ARBA" id="ARBA00023268"/>
    </source>
</evidence>
<evidence type="ECO:0000256" key="4">
    <source>
        <dbReference type="ARBA" id="ARBA00011245"/>
    </source>
</evidence>
<sequence length="656" mass="71705">MRFVRKISSVGVIGAGTMGHGIAETVALAGYTVRLEDAYPEALDRAMRAIRVSLDRFVSSGRIDRSKADEAYARISYHGSLEEAVEGVELVVEAVPEDVELKRGLFAKLAKLTPKGVILGSNTSNIRITRIAAGTGREGDIVGIHFFNPPVIMKGVEVIRGEGTSDEVFEDAVNFVASLGKKPIRVLKDTPGFVVNRITAPEGLLFCLLLDKGVSHAEVDAYFKRQGLPMGPYELMDYVGVDVVAHSMEYYGDELSADYKKCSSLSAMVRQGRLGLKSGRGFYEWRENKAVIPQANPSSPVELMDILSLEVNEAVKLVEQGVANPEDIEEGVKLGLNRPFGPITAANNISPEELKTRLERLSSTFGVEVFKPAKTIVEGSLKQLLSSSHAQQVGKHTQGEQYVAVDRPSPKVARITIENTRNNLINAEVLDQLEEAVRSLWNDREVVVILVTGKGENFSAGAQLNQLFQSGMDFTEMSRRGQRVFRLLSEVPKLTVAEMKGYVLGGGFELSLACDMRLSTEEAQIGFPEITLGLLPGWGGTQRLSRLIGLSRATQLVLTSERISGRQAYEWGLVSKLITKERADDEAVTYAAELATRVAPVAAALAKRLLNKGSEIPMDNGLEWEATAMGLLYGTEDLREGISAFLQKRKAEFKGR</sequence>
<evidence type="ECO:0000259" key="14">
    <source>
        <dbReference type="Pfam" id="PF02737"/>
    </source>
</evidence>
<dbReference type="Proteomes" id="UP000240322">
    <property type="component" value="Unassembled WGS sequence"/>
</dbReference>
<keyword evidence="12" id="KW-0511">Multifunctional enzyme</keyword>
<dbReference type="CDD" id="cd06558">
    <property type="entry name" value="crotonase-like"/>
    <property type="match status" value="1"/>
</dbReference>
<comment type="similarity">
    <text evidence="3">Belongs to the enoyl-CoA hydratase/isomerase family.</text>
</comment>
<dbReference type="GO" id="GO:0003857">
    <property type="term" value="F:(3S)-3-hydroxyacyl-CoA dehydrogenase (NAD+) activity"/>
    <property type="evidence" value="ECO:0007669"/>
    <property type="project" value="TreeGrafter"/>
</dbReference>
<dbReference type="InterPro" id="IPR008927">
    <property type="entry name" value="6-PGluconate_DH-like_C_sf"/>
</dbReference>